<dbReference type="AlphaFoldDB" id="A0A6A6ILZ0"/>
<dbReference type="Gene3D" id="1.20.1260.80">
    <property type="match status" value="1"/>
</dbReference>
<feature type="coiled-coil region" evidence="1">
    <location>
        <begin position="616"/>
        <end position="683"/>
    </location>
</feature>
<dbReference type="OrthoDB" id="3801531at2759"/>
<reference evidence="3" key="1">
    <citation type="journal article" date="2020" name="Stud. Mycol.">
        <title>101 Dothideomycetes genomes: a test case for predicting lifestyles and emergence of pathogens.</title>
        <authorList>
            <person name="Haridas S."/>
            <person name="Albert R."/>
            <person name="Binder M."/>
            <person name="Bloem J."/>
            <person name="Labutti K."/>
            <person name="Salamov A."/>
            <person name="Andreopoulos B."/>
            <person name="Baker S."/>
            <person name="Barry K."/>
            <person name="Bills G."/>
            <person name="Bluhm B."/>
            <person name="Cannon C."/>
            <person name="Castanera R."/>
            <person name="Culley D."/>
            <person name="Daum C."/>
            <person name="Ezra D."/>
            <person name="Gonzalez J."/>
            <person name="Henrissat B."/>
            <person name="Kuo A."/>
            <person name="Liang C."/>
            <person name="Lipzen A."/>
            <person name="Lutzoni F."/>
            <person name="Magnuson J."/>
            <person name="Mondo S."/>
            <person name="Nolan M."/>
            <person name="Ohm R."/>
            <person name="Pangilinan J."/>
            <person name="Park H.-J."/>
            <person name="Ramirez L."/>
            <person name="Alfaro M."/>
            <person name="Sun H."/>
            <person name="Tritt A."/>
            <person name="Yoshinaga Y."/>
            <person name="Zwiers L.-H."/>
            <person name="Turgeon B."/>
            <person name="Goodwin S."/>
            <person name="Spatafora J."/>
            <person name="Crous P."/>
            <person name="Grigoriev I."/>
        </authorList>
    </citation>
    <scope>NUCLEOTIDE SEQUENCE</scope>
    <source>
        <strain evidence="3">CBS 122368</strain>
    </source>
</reference>
<dbReference type="EMBL" id="ML987193">
    <property type="protein sequence ID" value="KAF2250503.1"/>
    <property type="molecule type" value="Genomic_DNA"/>
</dbReference>
<feature type="region of interest" description="Disordered" evidence="2">
    <location>
        <begin position="1"/>
        <end position="181"/>
    </location>
</feature>
<feature type="coiled-coil region" evidence="1">
    <location>
        <begin position="741"/>
        <end position="775"/>
    </location>
</feature>
<keyword evidence="1" id="KW-0175">Coiled coil</keyword>
<evidence type="ECO:0000313" key="3">
    <source>
        <dbReference type="EMBL" id="KAF2250503.1"/>
    </source>
</evidence>
<feature type="region of interest" description="Disordered" evidence="2">
    <location>
        <begin position="279"/>
        <end position="300"/>
    </location>
</feature>
<feature type="compositionally biased region" description="Polar residues" evidence="2">
    <location>
        <begin position="143"/>
        <end position="154"/>
    </location>
</feature>
<name>A0A6A6ILZ0_9PLEO</name>
<accession>A0A6A6ILZ0</accession>
<evidence type="ECO:0000256" key="1">
    <source>
        <dbReference type="SAM" id="Coils"/>
    </source>
</evidence>
<sequence>MSSRPAYPKLSTSNNPLGSSGPTGNRVSAHADSPSDGPRHQVAPDQMSSKKRPSGPRPRGDSPQNKRSRSDLLASNSDRYAVPESLAVPFSPPPSRNNSIIGTSDVPIPTRPAPKTRDGRRIDHYRPTRDWDSRRDSLDRRSNNGTSRASNDTASPVHRTMSPLSVMHGDAGNSGSGGSTPLQVAPPAPSMFPISPNPACASNGSKFSLQALANIVQLANAETHSVRLTQQEPAEPSESGTIASLRKIKARKQAIARSELDASKKRVGSVLASQLLRAANPDKASADTAGKNEDGPSSNQGAKLIALQIEVTNLKNERETMLSRITQLERFKDLSTEVQTWPGRLQQLETVSERRKQLEALPDRVTELQNTLDGLHKWKQSHSNPLTPEQLQNSITALKTELQTQIKEFAKKSIPAASVLGDVKDLGKQLDDLSHSIRDVASKETSTYDKIKERIEPEAEKLKKRVDDIDWDLEKLIGPLYSEHKRTGLTVLERLTTLSTSVGDLAQQMKQIETSMQQVSKNNDNLGTRLSQVESRLSEAEPLAAMVEELNANVGKDGVHDKKLIEFDGRLQRIQALIPEINRITEKTGEKSQLGDLVYASDPDLKNQFGDMVQDMNAIGDDLERLERKLFQLEGTVQTVQTEIPELFMSEIDPIKLGARQDRQRMQEQVDALKRQSIEHRSRVNTPQPALTAAERQQLVHLAAESKTFQEASADIQKWRGGADNKLLELDVLITGLGQQMEAKTQSIQASERQIEILQNVLRSLEDRYQNITTEALYQHMVHWIADAYPNAPGFLNQLGAVQADITSLRKFNNEIRWVSQVAQQLYGLAQSSQQLQQLAQNAESVHSLPQTLQKVDDTCELARQAVAKSYDATSLATQTENSLREINATLSALQETANQFSVLQVTQNELSKRLDTEQTARVEGDMTLDHNISAEKEERIHSIADISDSMISYNRDTQSLNDRYNRIENETKLCKNQISRIETLVQPVKDLDVGQIQHFAAAFPQILQSIYQIQTIVEAVNKNLQGGGLKFNWNVDFEKLINGNDKGKKKG</sequence>
<gene>
    <name evidence="3" type="ORF">BU26DRAFT_264567</name>
</gene>
<protein>
    <submittedName>
        <fullName evidence="3">Uncharacterized protein</fullName>
    </submittedName>
</protein>
<dbReference type="GeneID" id="54574628"/>
<dbReference type="Proteomes" id="UP000800094">
    <property type="component" value="Unassembled WGS sequence"/>
</dbReference>
<organism evidence="3 4">
    <name type="scientific">Trematosphaeria pertusa</name>
    <dbReference type="NCBI Taxonomy" id="390896"/>
    <lineage>
        <taxon>Eukaryota</taxon>
        <taxon>Fungi</taxon>
        <taxon>Dikarya</taxon>
        <taxon>Ascomycota</taxon>
        <taxon>Pezizomycotina</taxon>
        <taxon>Dothideomycetes</taxon>
        <taxon>Pleosporomycetidae</taxon>
        <taxon>Pleosporales</taxon>
        <taxon>Massarineae</taxon>
        <taxon>Trematosphaeriaceae</taxon>
        <taxon>Trematosphaeria</taxon>
    </lineage>
</organism>
<keyword evidence="4" id="KW-1185">Reference proteome</keyword>
<feature type="compositionally biased region" description="Polar residues" evidence="2">
    <location>
        <begin position="10"/>
        <end position="26"/>
    </location>
</feature>
<dbReference type="RefSeq" id="XP_033685507.1">
    <property type="nucleotide sequence ID" value="XM_033821298.1"/>
</dbReference>
<proteinExistence type="predicted"/>
<evidence type="ECO:0000313" key="4">
    <source>
        <dbReference type="Proteomes" id="UP000800094"/>
    </source>
</evidence>
<dbReference type="Gene3D" id="1.10.287.1490">
    <property type="match status" value="1"/>
</dbReference>
<feature type="compositionally biased region" description="Basic and acidic residues" evidence="2">
    <location>
        <begin position="115"/>
        <end position="142"/>
    </location>
</feature>
<evidence type="ECO:0000256" key="2">
    <source>
        <dbReference type="SAM" id="MobiDB-lite"/>
    </source>
</evidence>